<name>A0A1Z1W4F9_9ACTN</name>
<evidence type="ECO:0000313" key="2">
    <source>
        <dbReference type="EMBL" id="ARX81294.1"/>
    </source>
</evidence>
<dbReference type="eggNOG" id="ENOG5033G7F">
    <property type="taxonomic scope" value="Bacteria"/>
</dbReference>
<protein>
    <submittedName>
        <fullName evidence="2">Uncharacterized protein</fullName>
    </submittedName>
</protein>
<dbReference type="EMBL" id="CP021748">
    <property type="protein sequence ID" value="ARX81294.1"/>
    <property type="molecule type" value="Genomic_DNA"/>
</dbReference>
<proteinExistence type="predicted"/>
<evidence type="ECO:0000256" key="1">
    <source>
        <dbReference type="SAM" id="MobiDB-lite"/>
    </source>
</evidence>
<dbReference type="Proteomes" id="UP000195880">
    <property type="component" value="Chromosome"/>
</dbReference>
<dbReference type="RefSeq" id="WP_087882784.1">
    <property type="nucleotide sequence ID" value="NZ_CP021748.1"/>
</dbReference>
<sequence>MNMPQGTPQRPVGSPQAPQSTWHLIVERHETATGGGFWGTDLLGECVGTREQALAMLADRARHYVPEHPWNRKRTQLYRTVDGFMMITEGVRSRRRWTCRFLVAELLWDTGAPTP</sequence>
<organism evidence="2 3">
    <name type="scientific">Streptomyces alboflavus</name>
    <dbReference type="NCBI Taxonomy" id="67267"/>
    <lineage>
        <taxon>Bacteria</taxon>
        <taxon>Bacillati</taxon>
        <taxon>Actinomycetota</taxon>
        <taxon>Actinomycetes</taxon>
        <taxon>Kitasatosporales</taxon>
        <taxon>Streptomycetaceae</taxon>
        <taxon>Streptomyces</taxon>
    </lineage>
</organism>
<keyword evidence="3" id="KW-1185">Reference proteome</keyword>
<dbReference type="OrthoDB" id="4552079at2"/>
<reference evidence="2 3" key="1">
    <citation type="submission" date="2017-05" db="EMBL/GenBank/DDBJ databases">
        <title>Streptomyces alboflavus Genome sequencing and assembly.</title>
        <authorList>
            <person name="Wang Y."/>
            <person name="Du B."/>
            <person name="Ding Y."/>
            <person name="Liu H."/>
            <person name="Hou Q."/>
            <person name="Liu K."/>
            <person name="Wang C."/>
            <person name="Yao L."/>
        </authorList>
    </citation>
    <scope>NUCLEOTIDE SEQUENCE [LARGE SCALE GENOMIC DNA]</scope>
    <source>
        <strain evidence="2 3">MDJK44</strain>
    </source>
</reference>
<accession>A0A1Z1W4F9</accession>
<dbReference type="KEGG" id="salf:SMD44_00692"/>
<gene>
    <name evidence="2" type="ORF">SMD44_00692</name>
</gene>
<evidence type="ECO:0000313" key="3">
    <source>
        <dbReference type="Proteomes" id="UP000195880"/>
    </source>
</evidence>
<dbReference type="AlphaFoldDB" id="A0A1Z1W4F9"/>
<feature type="region of interest" description="Disordered" evidence="1">
    <location>
        <begin position="1"/>
        <end position="20"/>
    </location>
</feature>